<evidence type="ECO:0000256" key="5">
    <source>
        <dbReference type="ARBA" id="ARBA00023242"/>
    </source>
</evidence>
<evidence type="ECO:0000256" key="4">
    <source>
        <dbReference type="ARBA" id="ARBA00022833"/>
    </source>
</evidence>
<evidence type="ECO:0000313" key="9">
    <source>
        <dbReference type="Proteomes" id="UP001529510"/>
    </source>
</evidence>
<reference evidence="8 9" key="1">
    <citation type="submission" date="2024-05" db="EMBL/GenBank/DDBJ databases">
        <title>Genome sequencing and assembly of Indian major carp, Cirrhinus mrigala (Hamilton, 1822).</title>
        <authorList>
            <person name="Mohindra V."/>
            <person name="Chowdhury L.M."/>
            <person name="Lal K."/>
            <person name="Jena J.K."/>
        </authorList>
    </citation>
    <scope>NUCLEOTIDE SEQUENCE [LARGE SCALE GENOMIC DNA]</scope>
    <source>
        <strain evidence="8">CM1030</strain>
        <tissue evidence="8">Blood</tissue>
    </source>
</reference>
<dbReference type="PANTHER" id="PTHR14003:SF23">
    <property type="entry name" value="ZINC FINGER PROTEIN 143"/>
    <property type="match status" value="1"/>
</dbReference>
<dbReference type="AlphaFoldDB" id="A0ABD0RMD8"/>
<keyword evidence="3 6" id="KW-0863">Zinc-finger</keyword>
<evidence type="ECO:0000256" key="6">
    <source>
        <dbReference type="PROSITE-ProRule" id="PRU00042"/>
    </source>
</evidence>
<keyword evidence="9" id="KW-1185">Reference proteome</keyword>
<feature type="non-terminal residue" evidence="8">
    <location>
        <position position="63"/>
    </location>
</feature>
<feature type="domain" description="C2H2-type" evidence="7">
    <location>
        <begin position="22"/>
        <end position="40"/>
    </location>
</feature>
<evidence type="ECO:0000313" key="8">
    <source>
        <dbReference type="EMBL" id="KAL0199631.1"/>
    </source>
</evidence>
<sequence>FSRAGDLKIHQRIHTGEKPYNFSQLGHLKIHERVHTGEKPYQCFMWEEFQLIERSTDSCEKAL</sequence>
<protein>
    <recommendedName>
        <fullName evidence="7">C2H2-type domain-containing protein</fullName>
    </recommendedName>
</protein>
<comment type="caution">
    <text evidence="8">The sequence shown here is derived from an EMBL/GenBank/DDBJ whole genome shotgun (WGS) entry which is preliminary data.</text>
</comment>
<keyword evidence="2" id="KW-0677">Repeat</keyword>
<keyword evidence="5" id="KW-0539">Nucleus</keyword>
<keyword evidence="1" id="KW-0479">Metal-binding</keyword>
<keyword evidence="4" id="KW-0862">Zinc</keyword>
<dbReference type="Proteomes" id="UP001529510">
    <property type="component" value="Unassembled WGS sequence"/>
</dbReference>
<gene>
    <name evidence="8" type="ORF">M9458_002818</name>
</gene>
<evidence type="ECO:0000256" key="3">
    <source>
        <dbReference type="ARBA" id="ARBA00022771"/>
    </source>
</evidence>
<dbReference type="InterPro" id="IPR013087">
    <property type="entry name" value="Znf_C2H2_type"/>
</dbReference>
<accession>A0ABD0RMD8</accession>
<dbReference type="SUPFAM" id="SSF57667">
    <property type="entry name" value="beta-beta-alpha zinc fingers"/>
    <property type="match status" value="1"/>
</dbReference>
<dbReference type="GO" id="GO:0008270">
    <property type="term" value="F:zinc ion binding"/>
    <property type="evidence" value="ECO:0007669"/>
    <property type="project" value="UniProtKB-KW"/>
</dbReference>
<dbReference type="InterPro" id="IPR036236">
    <property type="entry name" value="Znf_C2H2_sf"/>
</dbReference>
<name>A0ABD0RMD8_CIRMR</name>
<dbReference type="Gene3D" id="3.30.160.60">
    <property type="entry name" value="Classic Zinc Finger"/>
    <property type="match status" value="2"/>
</dbReference>
<proteinExistence type="predicted"/>
<dbReference type="PROSITE" id="PS50157">
    <property type="entry name" value="ZINC_FINGER_C2H2_2"/>
    <property type="match status" value="2"/>
</dbReference>
<evidence type="ECO:0000256" key="2">
    <source>
        <dbReference type="ARBA" id="ARBA00022737"/>
    </source>
</evidence>
<organism evidence="8 9">
    <name type="scientific">Cirrhinus mrigala</name>
    <name type="common">Mrigala</name>
    <dbReference type="NCBI Taxonomy" id="683832"/>
    <lineage>
        <taxon>Eukaryota</taxon>
        <taxon>Metazoa</taxon>
        <taxon>Chordata</taxon>
        <taxon>Craniata</taxon>
        <taxon>Vertebrata</taxon>
        <taxon>Euteleostomi</taxon>
        <taxon>Actinopterygii</taxon>
        <taxon>Neopterygii</taxon>
        <taxon>Teleostei</taxon>
        <taxon>Ostariophysi</taxon>
        <taxon>Cypriniformes</taxon>
        <taxon>Cyprinidae</taxon>
        <taxon>Labeoninae</taxon>
        <taxon>Labeonini</taxon>
        <taxon>Cirrhinus</taxon>
    </lineage>
</organism>
<feature type="domain" description="C2H2-type" evidence="7">
    <location>
        <begin position="1"/>
        <end position="19"/>
    </location>
</feature>
<feature type="non-terminal residue" evidence="8">
    <location>
        <position position="1"/>
    </location>
</feature>
<dbReference type="PANTHER" id="PTHR14003">
    <property type="entry name" value="TRANSCRIPTIONAL REPRESSOR PROTEIN YY"/>
    <property type="match status" value="1"/>
</dbReference>
<evidence type="ECO:0000259" key="7">
    <source>
        <dbReference type="PROSITE" id="PS50157"/>
    </source>
</evidence>
<evidence type="ECO:0000256" key="1">
    <source>
        <dbReference type="ARBA" id="ARBA00022723"/>
    </source>
</evidence>
<dbReference type="FunFam" id="3.30.160.60:FF:002402">
    <property type="entry name" value="Zinc finger protein 347"/>
    <property type="match status" value="2"/>
</dbReference>
<dbReference type="EMBL" id="JAMKFB020000002">
    <property type="protein sequence ID" value="KAL0199631.1"/>
    <property type="molecule type" value="Genomic_DNA"/>
</dbReference>